<keyword evidence="2" id="KW-0472">Membrane</keyword>
<dbReference type="EMBL" id="PGGS01000293">
    <property type="protein sequence ID" value="PNH05598.1"/>
    <property type="molecule type" value="Genomic_DNA"/>
</dbReference>
<keyword evidence="2" id="KW-0812">Transmembrane</keyword>
<sequence>MQDDDDEVSKKARPRPVVIQRWLSLAGATLFATVVLIGLARVHKHDTIFVSLGAYRDKVCLSTGGARLWTHGWTFYTPDRNVIFHHYGRKDSPKFWNDFGGDASYHRTKAANLQKVIALMNGTYDTSYTYGMGRHRSVRQWWQYAGMDPANQTMVADGNKFCWSTRYERLHLNNSQGKGPNLSRFHGASMYNRQTYLMQARARVARQGCGAEGRRAAQRDAGRTAAVPRTKGTWKAGG</sequence>
<dbReference type="InterPro" id="IPR021067">
    <property type="entry name" value="Glycosyltransferase"/>
</dbReference>
<name>A0A2J7ZZC3_9CHLO</name>
<keyword evidence="4" id="KW-1185">Reference proteome</keyword>
<reference evidence="3 4" key="1">
    <citation type="journal article" date="2017" name="Mol. Biol. Evol.">
        <title>The 4-celled Tetrabaena socialis nuclear genome reveals the essential components for genetic control of cell number at the origin of multicellularity in the volvocine lineage.</title>
        <authorList>
            <person name="Featherston J."/>
            <person name="Arakaki Y."/>
            <person name="Hanschen E.R."/>
            <person name="Ferris P.J."/>
            <person name="Michod R.E."/>
            <person name="Olson B.J.S.C."/>
            <person name="Nozaki H."/>
            <person name="Durand P.M."/>
        </authorList>
    </citation>
    <scope>NUCLEOTIDE SEQUENCE [LARGE SCALE GENOMIC DNA]</scope>
    <source>
        <strain evidence="3 4">NIES-571</strain>
    </source>
</reference>
<protein>
    <submittedName>
        <fullName evidence="3">Uncharacterized protein</fullName>
    </submittedName>
</protein>
<gene>
    <name evidence="3" type="ORF">TSOC_008112</name>
</gene>
<evidence type="ECO:0000313" key="3">
    <source>
        <dbReference type="EMBL" id="PNH05598.1"/>
    </source>
</evidence>
<dbReference type="Proteomes" id="UP000236333">
    <property type="component" value="Unassembled WGS sequence"/>
</dbReference>
<evidence type="ECO:0000256" key="2">
    <source>
        <dbReference type="SAM" id="Phobius"/>
    </source>
</evidence>
<dbReference type="PANTHER" id="PTHR34496:SF9">
    <property type="entry name" value="[SKP1-PROTEIN]-HYDROXYPROLINE N-ACETYLGLUCOSAMINYLTRANSFERASE"/>
    <property type="match status" value="1"/>
</dbReference>
<proteinExistence type="predicted"/>
<feature type="compositionally biased region" description="Basic and acidic residues" evidence="1">
    <location>
        <begin position="213"/>
        <end position="222"/>
    </location>
</feature>
<dbReference type="OrthoDB" id="76265at2759"/>
<dbReference type="Pfam" id="PF11397">
    <property type="entry name" value="GlcNAc"/>
    <property type="match status" value="1"/>
</dbReference>
<comment type="caution">
    <text evidence="3">The sequence shown here is derived from an EMBL/GenBank/DDBJ whole genome shotgun (WGS) entry which is preliminary data.</text>
</comment>
<dbReference type="PANTHER" id="PTHR34496">
    <property type="entry name" value="GLCNAC TRANSFERASE-RELATED"/>
    <property type="match status" value="1"/>
</dbReference>
<feature type="transmembrane region" description="Helical" evidence="2">
    <location>
        <begin position="22"/>
        <end position="42"/>
    </location>
</feature>
<evidence type="ECO:0000256" key="1">
    <source>
        <dbReference type="SAM" id="MobiDB-lite"/>
    </source>
</evidence>
<dbReference type="AlphaFoldDB" id="A0A2J7ZZC3"/>
<feature type="region of interest" description="Disordered" evidence="1">
    <location>
        <begin position="213"/>
        <end position="238"/>
    </location>
</feature>
<organism evidence="3 4">
    <name type="scientific">Tetrabaena socialis</name>
    <dbReference type="NCBI Taxonomy" id="47790"/>
    <lineage>
        <taxon>Eukaryota</taxon>
        <taxon>Viridiplantae</taxon>
        <taxon>Chlorophyta</taxon>
        <taxon>core chlorophytes</taxon>
        <taxon>Chlorophyceae</taxon>
        <taxon>CS clade</taxon>
        <taxon>Chlamydomonadales</taxon>
        <taxon>Tetrabaenaceae</taxon>
        <taxon>Tetrabaena</taxon>
    </lineage>
</organism>
<evidence type="ECO:0000313" key="4">
    <source>
        <dbReference type="Proteomes" id="UP000236333"/>
    </source>
</evidence>
<accession>A0A2J7ZZC3</accession>
<keyword evidence="2" id="KW-1133">Transmembrane helix</keyword>